<proteinExistence type="predicted"/>
<protein>
    <submittedName>
        <fullName evidence="1">Uncharacterized protein</fullName>
    </submittedName>
</protein>
<evidence type="ECO:0000313" key="2">
    <source>
        <dbReference type="Proteomes" id="UP000276133"/>
    </source>
</evidence>
<dbReference type="AlphaFoldDB" id="A0A3M7SUN7"/>
<organism evidence="1 2">
    <name type="scientific">Brachionus plicatilis</name>
    <name type="common">Marine rotifer</name>
    <name type="synonym">Brachionus muelleri</name>
    <dbReference type="NCBI Taxonomy" id="10195"/>
    <lineage>
        <taxon>Eukaryota</taxon>
        <taxon>Metazoa</taxon>
        <taxon>Spiralia</taxon>
        <taxon>Gnathifera</taxon>
        <taxon>Rotifera</taxon>
        <taxon>Eurotatoria</taxon>
        <taxon>Monogononta</taxon>
        <taxon>Pseudotrocha</taxon>
        <taxon>Ploima</taxon>
        <taxon>Brachionidae</taxon>
        <taxon>Brachionus</taxon>
    </lineage>
</organism>
<reference evidence="1 2" key="1">
    <citation type="journal article" date="2018" name="Sci. Rep.">
        <title>Genomic signatures of local adaptation to the degree of environmental predictability in rotifers.</title>
        <authorList>
            <person name="Franch-Gras L."/>
            <person name="Hahn C."/>
            <person name="Garcia-Roger E.M."/>
            <person name="Carmona M.J."/>
            <person name="Serra M."/>
            <person name="Gomez A."/>
        </authorList>
    </citation>
    <scope>NUCLEOTIDE SEQUENCE [LARGE SCALE GENOMIC DNA]</scope>
    <source>
        <strain evidence="1">HYR1</strain>
    </source>
</reference>
<sequence length="78" mass="8742">MIEQKQSGTSIFRVMAKALVPDADVWAKSTGSKMDQNNPALRAAKDLLFDQNIGFNESMYKQVLRGICSECKTETEKK</sequence>
<evidence type="ECO:0000313" key="1">
    <source>
        <dbReference type="EMBL" id="RNA39533.1"/>
    </source>
</evidence>
<name>A0A3M7SUN7_BRAPC</name>
<dbReference type="EMBL" id="REGN01000740">
    <property type="protein sequence ID" value="RNA39533.1"/>
    <property type="molecule type" value="Genomic_DNA"/>
</dbReference>
<accession>A0A3M7SUN7</accession>
<dbReference type="Proteomes" id="UP000276133">
    <property type="component" value="Unassembled WGS sequence"/>
</dbReference>
<keyword evidence="2" id="KW-1185">Reference proteome</keyword>
<dbReference type="OrthoDB" id="10183418at2759"/>
<gene>
    <name evidence="1" type="ORF">BpHYR1_003118</name>
</gene>
<comment type="caution">
    <text evidence="1">The sequence shown here is derived from an EMBL/GenBank/DDBJ whole genome shotgun (WGS) entry which is preliminary data.</text>
</comment>